<accession>A0AAV1IE47</accession>
<reference evidence="2 3" key="1">
    <citation type="submission" date="2023-10" db="EMBL/GenBank/DDBJ databases">
        <authorList>
            <person name="Maclean D."/>
            <person name="Macfadyen A."/>
        </authorList>
    </citation>
    <scope>NUCLEOTIDE SEQUENCE [LARGE SCALE GENOMIC DNA]</scope>
</reference>
<dbReference type="Proteomes" id="UP001314263">
    <property type="component" value="Unassembled WGS sequence"/>
</dbReference>
<evidence type="ECO:0000313" key="2">
    <source>
        <dbReference type="EMBL" id="CAK0784986.1"/>
    </source>
</evidence>
<dbReference type="FunFam" id="3.30.1330.40:FF:000001">
    <property type="entry name" value="L-PSP family endoribonuclease"/>
    <property type="match status" value="1"/>
</dbReference>
<dbReference type="PANTHER" id="PTHR11803">
    <property type="entry name" value="2-IMINOBUTANOATE/2-IMINOPROPANOATE DEAMINASE RIDA"/>
    <property type="match status" value="1"/>
</dbReference>
<proteinExistence type="inferred from homology"/>
<gene>
    <name evidence="2" type="ORF">CVIRNUC_008191</name>
</gene>
<evidence type="ECO:0000256" key="1">
    <source>
        <dbReference type="ARBA" id="ARBA00010552"/>
    </source>
</evidence>
<dbReference type="Pfam" id="PF01042">
    <property type="entry name" value="Ribonuc_L-PSP"/>
    <property type="match status" value="1"/>
</dbReference>
<dbReference type="CDD" id="cd00448">
    <property type="entry name" value="YjgF_YER057c_UK114_family"/>
    <property type="match status" value="1"/>
</dbReference>
<dbReference type="InterPro" id="IPR006175">
    <property type="entry name" value="YjgF/YER057c/UK114"/>
</dbReference>
<dbReference type="AlphaFoldDB" id="A0AAV1IE47"/>
<dbReference type="InterPro" id="IPR019897">
    <property type="entry name" value="RidA_CS"/>
</dbReference>
<dbReference type="GO" id="GO:0005739">
    <property type="term" value="C:mitochondrion"/>
    <property type="evidence" value="ECO:0007669"/>
    <property type="project" value="TreeGrafter"/>
</dbReference>
<dbReference type="NCBIfam" id="TIGR00004">
    <property type="entry name" value="Rid family detoxifying hydrolase"/>
    <property type="match status" value="1"/>
</dbReference>
<sequence length="169" mass="17711">MLLFPVTSACGVKGVSLCLNAGRASFRVNRILQRKTLSVSANAQDRQLVSTDKAPGAVGPYSQAVKHAGTLYVSGQVPLVPGTKSLVGEGIEEQTEQALKNLGAILEAAGSSYSMVLKTTVLLLDIGDFAKVNEVYGRYFTSDPPARACFAVKSLPLGAKVEIEAIAAL</sequence>
<dbReference type="GO" id="GO:0005829">
    <property type="term" value="C:cytosol"/>
    <property type="evidence" value="ECO:0007669"/>
    <property type="project" value="TreeGrafter"/>
</dbReference>
<comment type="caution">
    <text evidence="2">The sequence shown here is derived from an EMBL/GenBank/DDBJ whole genome shotgun (WGS) entry which is preliminary data.</text>
</comment>
<dbReference type="InterPro" id="IPR035959">
    <property type="entry name" value="RutC-like_sf"/>
</dbReference>
<dbReference type="GO" id="GO:0019239">
    <property type="term" value="F:deaminase activity"/>
    <property type="evidence" value="ECO:0007669"/>
    <property type="project" value="TreeGrafter"/>
</dbReference>
<evidence type="ECO:0000313" key="3">
    <source>
        <dbReference type="Proteomes" id="UP001314263"/>
    </source>
</evidence>
<organism evidence="2 3">
    <name type="scientific">Coccomyxa viridis</name>
    <dbReference type="NCBI Taxonomy" id="1274662"/>
    <lineage>
        <taxon>Eukaryota</taxon>
        <taxon>Viridiplantae</taxon>
        <taxon>Chlorophyta</taxon>
        <taxon>core chlorophytes</taxon>
        <taxon>Trebouxiophyceae</taxon>
        <taxon>Trebouxiophyceae incertae sedis</taxon>
        <taxon>Coccomyxaceae</taxon>
        <taxon>Coccomyxa</taxon>
    </lineage>
</organism>
<comment type="similarity">
    <text evidence="1">Belongs to the RutC family.</text>
</comment>
<dbReference type="PANTHER" id="PTHR11803:SF39">
    <property type="entry name" value="2-IMINOBUTANOATE_2-IMINOPROPANOATE DEAMINASE"/>
    <property type="match status" value="1"/>
</dbReference>
<dbReference type="EMBL" id="CAUYUE010000011">
    <property type="protein sequence ID" value="CAK0784986.1"/>
    <property type="molecule type" value="Genomic_DNA"/>
</dbReference>
<protein>
    <submittedName>
        <fullName evidence="2">Uncharacterized protein</fullName>
    </submittedName>
</protein>
<keyword evidence="3" id="KW-1185">Reference proteome</keyword>
<dbReference type="Gene3D" id="3.30.1330.40">
    <property type="entry name" value="RutC-like"/>
    <property type="match status" value="1"/>
</dbReference>
<dbReference type="PROSITE" id="PS01094">
    <property type="entry name" value="UPF0076"/>
    <property type="match status" value="1"/>
</dbReference>
<dbReference type="SUPFAM" id="SSF55298">
    <property type="entry name" value="YjgF-like"/>
    <property type="match status" value="1"/>
</dbReference>
<dbReference type="InterPro" id="IPR006056">
    <property type="entry name" value="RidA"/>
</dbReference>
<name>A0AAV1IE47_9CHLO</name>